<dbReference type="GO" id="GO:0008113">
    <property type="term" value="F:peptide-methionine (S)-S-oxide reductase activity"/>
    <property type="evidence" value="ECO:0007669"/>
    <property type="project" value="UniProtKB-EC"/>
</dbReference>
<evidence type="ECO:0000256" key="1">
    <source>
        <dbReference type="ARBA" id="ARBA00005591"/>
    </source>
</evidence>
<dbReference type="VEuPathDB" id="CryptoDB:Cvel_21348"/>
<dbReference type="NCBIfam" id="TIGR00401">
    <property type="entry name" value="msrA"/>
    <property type="match status" value="1"/>
</dbReference>
<dbReference type="Gene3D" id="3.30.1060.10">
    <property type="entry name" value="Peptide methionine sulphoxide reductase MsrA"/>
    <property type="match status" value="1"/>
</dbReference>
<dbReference type="SUPFAM" id="SSF55068">
    <property type="entry name" value="Peptide methionine sulfoxide reductase"/>
    <property type="match status" value="1"/>
</dbReference>
<dbReference type="AlphaFoldDB" id="A0A0G4GDP5"/>
<keyword evidence="3" id="KW-0560">Oxidoreductase</keyword>
<dbReference type="PANTHER" id="PTHR43774:SF1">
    <property type="entry name" value="PEPTIDE METHIONINE SULFOXIDE REDUCTASE MSRA 2"/>
    <property type="match status" value="1"/>
</dbReference>
<evidence type="ECO:0000256" key="4">
    <source>
        <dbReference type="ARBA" id="ARBA00030643"/>
    </source>
</evidence>
<gene>
    <name evidence="6" type="ORF">Cvel_21348</name>
</gene>
<organism evidence="6">
    <name type="scientific">Chromera velia CCMP2878</name>
    <dbReference type="NCBI Taxonomy" id="1169474"/>
    <lineage>
        <taxon>Eukaryota</taxon>
        <taxon>Sar</taxon>
        <taxon>Alveolata</taxon>
        <taxon>Colpodellida</taxon>
        <taxon>Chromeraceae</taxon>
        <taxon>Chromera</taxon>
    </lineage>
</organism>
<evidence type="ECO:0000259" key="5">
    <source>
        <dbReference type="Pfam" id="PF01625"/>
    </source>
</evidence>
<dbReference type="InterPro" id="IPR036509">
    <property type="entry name" value="Met_Sox_Rdtase_MsrA_sf"/>
</dbReference>
<proteinExistence type="inferred from homology"/>
<evidence type="ECO:0000256" key="2">
    <source>
        <dbReference type="ARBA" id="ARBA00012502"/>
    </source>
</evidence>
<dbReference type="PANTHER" id="PTHR43774">
    <property type="entry name" value="PEPTIDE METHIONINE SULFOXIDE REDUCTASE"/>
    <property type="match status" value="1"/>
</dbReference>
<reference evidence="6" key="1">
    <citation type="submission" date="2014-11" db="EMBL/GenBank/DDBJ databases">
        <authorList>
            <person name="Otto D Thomas"/>
            <person name="Naeem Raeece"/>
        </authorList>
    </citation>
    <scope>NUCLEOTIDE SEQUENCE</scope>
</reference>
<protein>
    <recommendedName>
        <fullName evidence="2">peptide-methionine (S)-S-oxide reductase</fullName>
        <ecNumber evidence="2">1.8.4.11</ecNumber>
    </recommendedName>
    <alternativeName>
        <fullName evidence="4">Peptide-methionine (S)-S-oxide reductase</fullName>
    </alternativeName>
</protein>
<name>A0A0G4GDP5_9ALVE</name>
<sequence length="250" mass="27689">MRLSSVSLKRTAAALCCCIASSRAFVLSHRMRGGAPLSSTSSSSTRFSSTLQPASLLGAFGLFGGGDVDVKAVAQKPTPVDGIKQNKPAEVATLAGGCFWGLEKYFRNQFGKKLKSTWVGYVGGEKANPTYEQVCSGRTGHAEAIQIEYFPDEVAYEELLEFFWKLHDPTTPNRQGNDVGTQYRSAVFFHSPEQKEAAAKVMGEVQPKWKNKISTEIVEGKPEDFWPAEGYHQMYLFSNPMGYCNHRPRW</sequence>
<dbReference type="InterPro" id="IPR002569">
    <property type="entry name" value="Met_Sox_Rdtase_MsrA_dom"/>
</dbReference>
<dbReference type="EC" id="1.8.4.11" evidence="2"/>
<evidence type="ECO:0000256" key="3">
    <source>
        <dbReference type="ARBA" id="ARBA00023002"/>
    </source>
</evidence>
<evidence type="ECO:0000313" key="6">
    <source>
        <dbReference type="EMBL" id="CEM27133.1"/>
    </source>
</evidence>
<feature type="domain" description="Peptide methionine sulphoxide reductase MsrA" evidence="5">
    <location>
        <begin position="92"/>
        <end position="245"/>
    </location>
</feature>
<comment type="similarity">
    <text evidence="1">Belongs to the MsrA Met sulfoxide reductase family.</text>
</comment>
<dbReference type="EMBL" id="CDMZ01001096">
    <property type="protein sequence ID" value="CEM27133.1"/>
    <property type="molecule type" value="Genomic_DNA"/>
</dbReference>
<dbReference type="HAMAP" id="MF_01401">
    <property type="entry name" value="MsrA"/>
    <property type="match status" value="1"/>
</dbReference>
<dbReference type="PhylomeDB" id="A0A0G4GDP5"/>
<dbReference type="Pfam" id="PF01625">
    <property type="entry name" value="PMSR"/>
    <property type="match status" value="1"/>
</dbReference>
<accession>A0A0G4GDP5</accession>